<dbReference type="AlphaFoldDB" id="A0A840C1M7"/>
<dbReference type="GO" id="GO:0016034">
    <property type="term" value="F:maleylacetoacetate isomerase activity"/>
    <property type="evidence" value="ECO:0007669"/>
    <property type="project" value="TreeGrafter"/>
</dbReference>
<dbReference type="InterPro" id="IPR004045">
    <property type="entry name" value="Glutathione_S-Trfase_N"/>
</dbReference>
<accession>A0A840C1M7</accession>
<dbReference type="PANTHER" id="PTHR42673:SF4">
    <property type="entry name" value="MALEYLACETOACETATE ISOMERASE"/>
    <property type="match status" value="1"/>
</dbReference>
<name>A0A840C1M7_9HYPH</name>
<dbReference type="SUPFAM" id="SSF52833">
    <property type="entry name" value="Thioredoxin-like"/>
    <property type="match status" value="1"/>
</dbReference>
<protein>
    <submittedName>
        <fullName evidence="2">Glutathione S-transferase</fullName>
        <ecNumber evidence="2">2.5.1.18</ecNumber>
    </submittedName>
</protein>
<dbReference type="GO" id="GO:0006749">
    <property type="term" value="P:glutathione metabolic process"/>
    <property type="evidence" value="ECO:0007669"/>
    <property type="project" value="TreeGrafter"/>
</dbReference>
<dbReference type="InterPro" id="IPR036282">
    <property type="entry name" value="Glutathione-S-Trfase_C_sf"/>
</dbReference>
<dbReference type="SUPFAM" id="SSF47616">
    <property type="entry name" value="GST C-terminal domain-like"/>
    <property type="match status" value="1"/>
</dbReference>
<dbReference type="GO" id="GO:0006559">
    <property type="term" value="P:L-phenylalanine catabolic process"/>
    <property type="evidence" value="ECO:0007669"/>
    <property type="project" value="TreeGrafter"/>
</dbReference>
<dbReference type="GO" id="GO:0004364">
    <property type="term" value="F:glutathione transferase activity"/>
    <property type="evidence" value="ECO:0007669"/>
    <property type="project" value="UniProtKB-EC"/>
</dbReference>
<dbReference type="CDD" id="cd03043">
    <property type="entry name" value="GST_N_1"/>
    <property type="match status" value="1"/>
</dbReference>
<dbReference type="InterPro" id="IPR036249">
    <property type="entry name" value="Thioredoxin-like_sf"/>
</dbReference>
<dbReference type="PROSITE" id="PS50404">
    <property type="entry name" value="GST_NTER"/>
    <property type="match status" value="1"/>
</dbReference>
<comment type="caution">
    <text evidence="2">The sequence shown here is derived from an EMBL/GenBank/DDBJ whole genome shotgun (WGS) entry which is preliminary data.</text>
</comment>
<dbReference type="Gene3D" id="3.40.30.10">
    <property type="entry name" value="Glutaredoxin"/>
    <property type="match status" value="1"/>
</dbReference>
<dbReference type="Gene3D" id="1.20.1050.10">
    <property type="match status" value="1"/>
</dbReference>
<dbReference type="EMBL" id="JACIEN010000003">
    <property type="protein sequence ID" value="MBB4017892.1"/>
    <property type="molecule type" value="Genomic_DNA"/>
</dbReference>
<evidence type="ECO:0000313" key="3">
    <source>
        <dbReference type="Proteomes" id="UP000577362"/>
    </source>
</evidence>
<dbReference type="InterPro" id="IPR040079">
    <property type="entry name" value="Glutathione_S-Trfase"/>
</dbReference>
<gene>
    <name evidence="2" type="ORF">GGR16_002926</name>
</gene>
<proteinExistence type="predicted"/>
<dbReference type="RefSeq" id="WP_183317035.1">
    <property type="nucleotide sequence ID" value="NZ_JACIEN010000003.1"/>
</dbReference>
<evidence type="ECO:0000313" key="2">
    <source>
        <dbReference type="EMBL" id="MBB4017892.1"/>
    </source>
</evidence>
<sequence>MKLVIANKCYSSWSLRPWLLMRHFGIPFEEVKVPFGPTFDDPAWKAEVARFTPAGKVPALVDGDIPVWESLAIIDYLADTHPDLPIWPRERAARAMARAMAAEMHAGFSALRSACPMNLGKKYAAMDLGPQVARDVARAAFAWREARERFGAGGPFLFGAFTAADAMYAPVVTRLETYSFPVDAATRAYMDAVLDLPAFRAWREDALAEPWIVAEDEVDAEPIANYRKSA</sequence>
<reference evidence="2 3" key="1">
    <citation type="submission" date="2020-08" db="EMBL/GenBank/DDBJ databases">
        <title>Genomic Encyclopedia of Type Strains, Phase IV (KMG-IV): sequencing the most valuable type-strain genomes for metagenomic binning, comparative biology and taxonomic classification.</title>
        <authorList>
            <person name="Goeker M."/>
        </authorList>
    </citation>
    <scope>NUCLEOTIDE SEQUENCE [LARGE SCALE GENOMIC DNA]</scope>
    <source>
        <strain evidence="2 3">DSM 103737</strain>
    </source>
</reference>
<organism evidence="2 3">
    <name type="scientific">Chelatococcus caeni</name>
    <dbReference type="NCBI Taxonomy" id="1348468"/>
    <lineage>
        <taxon>Bacteria</taxon>
        <taxon>Pseudomonadati</taxon>
        <taxon>Pseudomonadota</taxon>
        <taxon>Alphaproteobacteria</taxon>
        <taxon>Hyphomicrobiales</taxon>
        <taxon>Chelatococcaceae</taxon>
        <taxon>Chelatococcus</taxon>
    </lineage>
</organism>
<dbReference type="PANTHER" id="PTHR42673">
    <property type="entry name" value="MALEYLACETOACETATE ISOMERASE"/>
    <property type="match status" value="1"/>
</dbReference>
<feature type="domain" description="GST N-terminal" evidence="1">
    <location>
        <begin position="1"/>
        <end position="85"/>
    </location>
</feature>
<dbReference type="Pfam" id="PF13410">
    <property type="entry name" value="GST_C_2"/>
    <property type="match status" value="1"/>
</dbReference>
<evidence type="ECO:0000259" key="1">
    <source>
        <dbReference type="PROSITE" id="PS50404"/>
    </source>
</evidence>
<dbReference type="Pfam" id="PF13409">
    <property type="entry name" value="GST_N_2"/>
    <property type="match status" value="1"/>
</dbReference>
<dbReference type="SFLD" id="SFLDS00019">
    <property type="entry name" value="Glutathione_Transferase_(cytos"/>
    <property type="match status" value="1"/>
</dbReference>
<dbReference type="CDD" id="cd03194">
    <property type="entry name" value="GST_C_3"/>
    <property type="match status" value="1"/>
</dbReference>
<keyword evidence="3" id="KW-1185">Reference proteome</keyword>
<dbReference type="EC" id="2.5.1.18" evidence="2"/>
<keyword evidence="2" id="KW-0808">Transferase</keyword>
<dbReference type="Proteomes" id="UP000577362">
    <property type="component" value="Unassembled WGS sequence"/>
</dbReference>